<keyword evidence="4" id="KW-1185">Reference proteome</keyword>
<dbReference type="STRING" id="720554.Clocl_2515"/>
<dbReference type="InterPro" id="IPR050490">
    <property type="entry name" value="Bact_solute-bd_prot1"/>
</dbReference>
<dbReference type="SUPFAM" id="SSF53850">
    <property type="entry name" value="Periplasmic binding protein-like II"/>
    <property type="match status" value="1"/>
</dbReference>
<gene>
    <name evidence="3" type="ordered locus">Clocl_2515</name>
</gene>
<reference evidence="3 4" key="2">
    <citation type="journal article" date="2012" name="Stand. Genomic Sci.">
        <title>Complete Genome Sequence of Clostridium clariflavum DSM 19732.</title>
        <authorList>
            <person name="Izquierdo J.A."/>
            <person name="Goodwin L."/>
            <person name="Davenport K.W."/>
            <person name="Teshima H."/>
            <person name="Bruce D."/>
            <person name="Detter C."/>
            <person name="Tapia R."/>
            <person name="Han S."/>
            <person name="Land M."/>
            <person name="Hauser L."/>
            <person name="Jeffries C.D."/>
            <person name="Han J."/>
            <person name="Pitluck S."/>
            <person name="Nolan M."/>
            <person name="Chen A."/>
            <person name="Huntemann M."/>
            <person name="Mavromatis K."/>
            <person name="Mikhailova N."/>
            <person name="Liolios K."/>
            <person name="Woyke T."/>
            <person name="Lynd L.R."/>
        </authorList>
    </citation>
    <scope>NUCLEOTIDE SEQUENCE [LARGE SCALE GENOMIC DNA]</scope>
    <source>
        <strain evidence="4">DSM 19732 / NBRC 101661 / EBR45</strain>
    </source>
</reference>
<feature type="region of interest" description="Disordered" evidence="1">
    <location>
        <begin position="28"/>
        <end position="54"/>
    </location>
</feature>
<feature type="compositionally biased region" description="Low complexity" evidence="1">
    <location>
        <begin position="31"/>
        <end position="47"/>
    </location>
</feature>
<keyword evidence="2" id="KW-0732">Signal</keyword>
<dbReference type="OrthoDB" id="55273at2"/>
<dbReference type="PROSITE" id="PS51257">
    <property type="entry name" value="PROKAR_LIPOPROTEIN"/>
    <property type="match status" value="1"/>
</dbReference>
<dbReference type="Gene3D" id="3.40.190.10">
    <property type="entry name" value="Periplasmic binding protein-like II"/>
    <property type="match status" value="1"/>
</dbReference>
<feature type="chain" id="PRO_5039097165" evidence="2">
    <location>
        <begin position="25"/>
        <end position="460"/>
    </location>
</feature>
<evidence type="ECO:0000256" key="2">
    <source>
        <dbReference type="SAM" id="SignalP"/>
    </source>
</evidence>
<evidence type="ECO:0000313" key="3">
    <source>
        <dbReference type="EMBL" id="AEV69085.1"/>
    </source>
</evidence>
<dbReference type="PANTHER" id="PTHR43649">
    <property type="entry name" value="ARABINOSE-BINDING PROTEIN-RELATED"/>
    <property type="match status" value="1"/>
</dbReference>
<organism evidence="3 4">
    <name type="scientific">Acetivibrio clariflavus (strain DSM 19732 / NBRC 101661 / EBR45)</name>
    <name type="common">Clostridium clariflavum</name>
    <dbReference type="NCBI Taxonomy" id="720554"/>
    <lineage>
        <taxon>Bacteria</taxon>
        <taxon>Bacillati</taxon>
        <taxon>Bacillota</taxon>
        <taxon>Clostridia</taxon>
        <taxon>Eubacteriales</taxon>
        <taxon>Oscillospiraceae</taxon>
        <taxon>Acetivibrio</taxon>
    </lineage>
</organism>
<dbReference type="eggNOG" id="COG1653">
    <property type="taxonomic scope" value="Bacteria"/>
</dbReference>
<keyword evidence="3" id="KW-0813">Transport</keyword>
<accession>G8M0K4</accession>
<keyword evidence="3" id="KW-0762">Sugar transport</keyword>
<dbReference type="EMBL" id="CP003065">
    <property type="protein sequence ID" value="AEV69085.1"/>
    <property type="molecule type" value="Genomic_DNA"/>
</dbReference>
<evidence type="ECO:0000313" key="4">
    <source>
        <dbReference type="Proteomes" id="UP000005435"/>
    </source>
</evidence>
<sequence length="460" mass="50629" precursor="true">MNSKFLQRAASLALSGLMLTSLMAGCGGGNTNPQPTNAPATNAPAGTTDEGQQAKKREDFTGKLIIAHFNKDESEPLVETFKKAYPNVQVELQVTADTNGAYQTLITTALRSGQDVPDVFAAESAFVKRFVNLPDAYEDLSKYMSVDDLKSKLVPYTVEIGTDDNGVVRALSHQATAAAVGYKREMAKKYFGTDDPEKIGELFSSADKIVETGKKLVQESGGKAKLFPGMAELMRMYLGAREKGWVVDGKLTIDDKVKEFVKIAKELRDAGAEGGMEAWTPQWSAAVEDDIHFAYAIPTWGIPWIIDVNQAEENKGKGNWGLAKAPAPYTWGGTWFGMYSKSPNKELAWEFIKFITLDEEQSVAWAKQSGDFISNRAAIEKLSTDPEMISKTVNQNPYEFFGPMITGINGRIITQYDDTITNAFQDAMLSYLAGNTTEDQMWAQFKDQVRSDLGDQITVE</sequence>
<dbReference type="Pfam" id="PF01547">
    <property type="entry name" value="SBP_bac_1"/>
    <property type="match status" value="1"/>
</dbReference>
<dbReference type="InterPro" id="IPR006059">
    <property type="entry name" value="SBP"/>
</dbReference>
<evidence type="ECO:0000256" key="1">
    <source>
        <dbReference type="SAM" id="MobiDB-lite"/>
    </source>
</evidence>
<dbReference type="HOGENOM" id="CLU_031285_2_2_9"/>
<dbReference type="RefSeq" id="WP_014255650.1">
    <property type="nucleotide sequence ID" value="NC_016627.1"/>
</dbReference>
<feature type="signal peptide" evidence="2">
    <location>
        <begin position="1"/>
        <end position="24"/>
    </location>
</feature>
<name>G8M0K4_ACECE</name>
<dbReference type="AlphaFoldDB" id="G8M0K4"/>
<dbReference type="KEGG" id="ccl:Clocl_2515"/>
<proteinExistence type="predicted"/>
<dbReference type="Proteomes" id="UP000005435">
    <property type="component" value="Chromosome"/>
</dbReference>
<reference evidence="4" key="1">
    <citation type="submission" date="2011-12" db="EMBL/GenBank/DDBJ databases">
        <title>Complete sequence of Clostridium clariflavum DSM 19732.</title>
        <authorList>
            <consortium name="US DOE Joint Genome Institute"/>
            <person name="Lucas S."/>
            <person name="Han J."/>
            <person name="Lapidus A."/>
            <person name="Cheng J.-F."/>
            <person name="Goodwin L."/>
            <person name="Pitluck S."/>
            <person name="Peters L."/>
            <person name="Teshima H."/>
            <person name="Detter J.C."/>
            <person name="Han C."/>
            <person name="Tapia R."/>
            <person name="Land M."/>
            <person name="Hauser L."/>
            <person name="Kyrpides N."/>
            <person name="Ivanova N."/>
            <person name="Pagani I."/>
            <person name="Kitzmiller T."/>
            <person name="Lynd L."/>
            <person name="Izquierdo J."/>
            <person name="Woyke T."/>
        </authorList>
    </citation>
    <scope>NUCLEOTIDE SEQUENCE [LARGE SCALE GENOMIC DNA]</scope>
    <source>
        <strain evidence="4">DSM 19732 / NBRC 101661 / EBR45</strain>
    </source>
</reference>
<protein>
    <submittedName>
        <fullName evidence="3">ABC-type sugar transport system, periplasmic component</fullName>
    </submittedName>
</protein>
<dbReference type="PANTHER" id="PTHR43649:SF12">
    <property type="entry name" value="DIACETYLCHITOBIOSE BINDING PROTEIN DASA"/>
    <property type="match status" value="1"/>
</dbReference>